<name>A0A8S8ZN75_SORMA</name>
<dbReference type="VEuPathDB" id="FungiDB:SMAC_01652"/>
<evidence type="ECO:0000313" key="1">
    <source>
        <dbReference type="EMBL" id="KAA8629762.1"/>
    </source>
</evidence>
<dbReference type="Proteomes" id="UP000433876">
    <property type="component" value="Unassembled WGS sequence"/>
</dbReference>
<evidence type="ECO:0000313" key="2">
    <source>
        <dbReference type="Proteomes" id="UP000433876"/>
    </source>
</evidence>
<organism evidence="1 2">
    <name type="scientific">Sordaria macrospora</name>
    <dbReference type="NCBI Taxonomy" id="5147"/>
    <lineage>
        <taxon>Eukaryota</taxon>
        <taxon>Fungi</taxon>
        <taxon>Dikarya</taxon>
        <taxon>Ascomycota</taxon>
        <taxon>Pezizomycotina</taxon>
        <taxon>Sordariomycetes</taxon>
        <taxon>Sordariomycetidae</taxon>
        <taxon>Sordariales</taxon>
        <taxon>Sordariaceae</taxon>
        <taxon>Sordaria</taxon>
    </lineage>
</organism>
<dbReference type="AlphaFoldDB" id="A0A8S8ZN75"/>
<dbReference type="EMBL" id="NMPR01000125">
    <property type="protein sequence ID" value="KAA8629762.1"/>
    <property type="molecule type" value="Genomic_DNA"/>
</dbReference>
<sequence length="141" mass="16006">MAATSIKRLKMEPQTPVDGTETLGLFENLEELHIVCPNEPSLGLCAFHWMFYHGPLDQRNVILIDKVHDQMTTLFDWIREAEERFEPHREELLAVIQDGDSEFTSEEEEDGNYPWLPIMYALKGYLGGQNGGGESHNAEGA</sequence>
<protein>
    <submittedName>
        <fullName evidence="1">Uncharacterized protein</fullName>
    </submittedName>
</protein>
<comment type="caution">
    <text evidence="1">The sequence shown here is derived from an EMBL/GenBank/DDBJ whole genome shotgun (WGS) entry which is preliminary data.</text>
</comment>
<proteinExistence type="predicted"/>
<gene>
    <name evidence="1" type="ORF">SMACR_01652</name>
</gene>
<reference evidence="1 2" key="1">
    <citation type="submission" date="2017-07" db="EMBL/GenBank/DDBJ databases">
        <title>Genome sequence of the Sordaria macrospora wild type strain R19027.</title>
        <authorList>
            <person name="Nowrousian M."/>
            <person name="Teichert I."/>
            <person name="Kueck U."/>
        </authorList>
    </citation>
    <scope>NUCLEOTIDE SEQUENCE [LARGE SCALE GENOMIC DNA]</scope>
    <source>
        <strain evidence="1 2">R19027</strain>
        <tissue evidence="1">Mycelium</tissue>
    </source>
</reference>
<accession>A0A8S8ZN75</accession>